<dbReference type="Pfam" id="PF13439">
    <property type="entry name" value="Glyco_transf_4"/>
    <property type="match status" value="1"/>
</dbReference>
<evidence type="ECO:0000256" key="2">
    <source>
        <dbReference type="ARBA" id="ARBA00022676"/>
    </source>
</evidence>
<evidence type="ECO:0000259" key="5">
    <source>
        <dbReference type="Pfam" id="PF13439"/>
    </source>
</evidence>
<evidence type="ECO:0000313" key="6">
    <source>
        <dbReference type="EMBL" id="QAA21737.1"/>
    </source>
</evidence>
<gene>
    <name evidence="6" type="ORF">C0674_03360</name>
</gene>
<proteinExistence type="inferred from homology"/>
<keyword evidence="3" id="KW-0808">Transferase</keyword>
<feature type="domain" description="Glycosyl transferase family 1" evidence="4">
    <location>
        <begin position="225"/>
        <end position="385"/>
    </location>
</feature>
<organism evidence="6 7">
    <name type="scientific">Sporolactobacillus terrae</name>
    <dbReference type="NCBI Taxonomy" id="269673"/>
    <lineage>
        <taxon>Bacteria</taxon>
        <taxon>Bacillati</taxon>
        <taxon>Bacillota</taxon>
        <taxon>Bacilli</taxon>
        <taxon>Bacillales</taxon>
        <taxon>Sporolactobacillaceae</taxon>
        <taxon>Sporolactobacillus</taxon>
    </lineage>
</organism>
<dbReference type="InterPro" id="IPR028098">
    <property type="entry name" value="Glyco_trans_4-like_N"/>
</dbReference>
<evidence type="ECO:0000256" key="1">
    <source>
        <dbReference type="ARBA" id="ARBA00009481"/>
    </source>
</evidence>
<keyword evidence="7" id="KW-1185">Reference proteome</keyword>
<reference evidence="6 7" key="1">
    <citation type="submission" date="2018-01" db="EMBL/GenBank/DDBJ databases">
        <title>Complete genome sequencing of Sporolactobacillus terrae DLG3.</title>
        <authorList>
            <person name="Nam Y.-D."/>
            <person name="Kang J."/>
            <person name="Chung W.-H."/>
        </authorList>
    </citation>
    <scope>NUCLEOTIDE SEQUENCE [LARGE SCALE GENOMIC DNA]</scope>
    <source>
        <strain evidence="6 7">DLG3</strain>
    </source>
</reference>
<dbReference type="PANTHER" id="PTHR12526">
    <property type="entry name" value="GLYCOSYLTRANSFERASE"/>
    <property type="match status" value="1"/>
</dbReference>
<comment type="similarity">
    <text evidence="1">Belongs to the glycosyltransferase group 1 family. Glycosyltransferase 4 subfamily.</text>
</comment>
<evidence type="ECO:0000256" key="3">
    <source>
        <dbReference type="ARBA" id="ARBA00022679"/>
    </source>
</evidence>
<evidence type="ECO:0000313" key="7">
    <source>
        <dbReference type="Proteomes" id="UP000285882"/>
    </source>
</evidence>
<protein>
    <submittedName>
        <fullName evidence="6">Colanic acid biosynthesis glycosyltransferase WcaL</fullName>
    </submittedName>
</protein>
<accession>A0ABX5Q508</accession>
<feature type="domain" description="Glycosyltransferase subfamily 4-like N-terminal" evidence="5">
    <location>
        <begin position="15"/>
        <end position="211"/>
    </location>
</feature>
<dbReference type="Gene3D" id="3.40.50.2000">
    <property type="entry name" value="Glycogen Phosphorylase B"/>
    <property type="match status" value="2"/>
</dbReference>
<dbReference type="Pfam" id="PF00534">
    <property type="entry name" value="Glycos_transf_1"/>
    <property type="match status" value="1"/>
</dbReference>
<evidence type="ECO:0000259" key="4">
    <source>
        <dbReference type="Pfam" id="PF00534"/>
    </source>
</evidence>
<dbReference type="SUPFAM" id="SSF53756">
    <property type="entry name" value="UDP-Glycosyltransferase/glycogen phosphorylase"/>
    <property type="match status" value="1"/>
</dbReference>
<name>A0ABX5Q508_9BACL</name>
<dbReference type="EMBL" id="CP025688">
    <property type="protein sequence ID" value="QAA21737.1"/>
    <property type="molecule type" value="Genomic_DNA"/>
</dbReference>
<dbReference type="RefSeq" id="WP_128166240.1">
    <property type="nucleotide sequence ID" value="NZ_CP025688.1"/>
</dbReference>
<dbReference type="PANTHER" id="PTHR12526:SF640">
    <property type="entry name" value="COLANIC ACID BIOSYNTHESIS GLYCOSYLTRANSFERASE WCAL-RELATED"/>
    <property type="match status" value="1"/>
</dbReference>
<sequence>MKILFFVGEFPKLSQTFILNQITGLIDAGHEVTILAKKSGGAKVHPDVLYYDLLDHVVYYGDSAQSNSRIRKGCAFVRAFCAHGISRVFNKNVQGQAPLRELLAMPNLVLLIRKLNQVDLTDHSVIMAHFGPNGLLAQKCIEMGLLRGKLFTAFHGYDMLRFVKQKGSAAYNDLFRSPSVILPISEHWRRRCIALGAEPSKTVVHHMGIDLLRFDCHPSQPAVQLFFVSAARLVEKKGLQYAIEAVAQLVKKGYSVRYAIAGDGPLKDKLQEQIERCKMTRHIQLVGWKTQDEWIKLMKDAQVVLAPSVTASDGDMEGIPVQLMEAMAMEKLVVATIHSGIPELIQDGENGYLVPERDAASLAQALEKAIKTPEKWKRITQNARRTIKESFNIQKLNTGLLQLFKNSLDEPRRNPK</sequence>
<keyword evidence="2" id="KW-0328">Glycosyltransferase</keyword>
<dbReference type="InterPro" id="IPR001296">
    <property type="entry name" value="Glyco_trans_1"/>
</dbReference>
<dbReference type="Proteomes" id="UP000285882">
    <property type="component" value="Chromosome"/>
</dbReference>